<dbReference type="GO" id="GO:0005509">
    <property type="term" value="F:calcium ion binding"/>
    <property type="evidence" value="ECO:0007669"/>
    <property type="project" value="InterPro"/>
</dbReference>
<protein>
    <submittedName>
        <fullName evidence="2">Uncharacterized protein</fullName>
    </submittedName>
</protein>
<dbReference type="GO" id="GO:0005544">
    <property type="term" value="F:calcium-dependent phospholipid binding"/>
    <property type="evidence" value="ECO:0007669"/>
    <property type="project" value="InterPro"/>
</dbReference>
<accession>X6LJJ1</accession>
<comment type="caution">
    <text evidence="2">The sequence shown here is derived from an EMBL/GenBank/DDBJ whole genome shotgun (WGS) entry which is preliminary data.</text>
</comment>
<evidence type="ECO:0000256" key="1">
    <source>
        <dbReference type="SAM" id="MobiDB-lite"/>
    </source>
</evidence>
<feature type="compositionally biased region" description="Basic and acidic residues" evidence="1">
    <location>
        <begin position="151"/>
        <end position="167"/>
    </location>
</feature>
<reference evidence="2 3" key="1">
    <citation type="journal article" date="2013" name="Curr. Biol.">
        <title>The Genome of the Foraminiferan Reticulomyxa filosa.</title>
        <authorList>
            <person name="Glockner G."/>
            <person name="Hulsmann N."/>
            <person name="Schleicher M."/>
            <person name="Noegel A.A."/>
            <person name="Eichinger L."/>
            <person name="Gallinger C."/>
            <person name="Pawlowski J."/>
            <person name="Sierra R."/>
            <person name="Euteneuer U."/>
            <person name="Pillet L."/>
            <person name="Moustafa A."/>
            <person name="Platzer M."/>
            <person name="Groth M."/>
            <person name="Szafranski K."/>
            <person name="Schliwa M."/>
        </authorList>
    </citation>
    <scope>NUCLEOTIDE SEQUENCE [LARGE SCALE GENOMIC DNA]</scope>
</reference>
<organism evidence="2 3">
    <name type="scientific">Reticulomyxa filosa</name>
    <dbReference type="NCBI Taxonomy" id="46433"/>
    <lineage>
        <taxon>Eukaryota</taxon>
        <taxon>Sar</taxon>
        <taxon>Rhizaria</taxon>
        <taxon>Retaria</taxon>
        <taxon>Foraminifera</taxon>
        <taxon>Monothalamids</taxon>
        <taxon>Reticulomyxidae</taxon>
        <taxon>Reticulomyxa</taxon>
    </lineage>
</organism>
<name>X6LJJ1_RETFI</name>
<dbReference type="AlphaFoldDB" id="X6LJJ1"/>
<evidence type="ECO:0000313" key="2">
    <source>
        <dbReference type="EMBL" id="ETO00860.1"/>
    </source>
</evidence>
<evidence type="ECO:0000313" key="3">
    <source>
        <dbReference type="Proteomes" id="UP000023152"/>
    </source>
</evidence>
<keyword evidence="3" id="KW-1185">Reference proteome</keyword>
<feature type="region of interest" description="Disordered" evidence="1">
    <location>
        <begin position="146"/>
        <end position="167"/>
    </location>
</feature>
<dbReference type="SUPFAM" id="SSF47874">
    <property type="entry name" value="Annexin"/>
    <property type="match status" value="1"/>
</dbReference>
<proteinExistence type="predicted"/>
<dbReference type="OrthoDB" id="37886at2759"/>
<sequence>MFFFLDIFLRGHIMVVSTKFNFLGYLDKDVVEAVGSKLKKVDEDYYRIVENTLHVIRVEEDPHKVNEINVRSDSEILKDELLTDSKRDQSITNIIDLFSKRSWGHIDQVLVEFNKVSKRNANAVIEKIFLLLCLFIKYTYKNKSKQISPPNEKKTAQEINERFMNER</sequence>
<dbReference type="InterPro" id="IPR037104">
    <property type="entry name" value="Annexin_sf"/>
</dbReference>
<gene>
    <name evidence="2" type="ORF">RFI_36580</name>
</gene>
<dbReference type="Proteomes" id="UP000023152">
    <property type="component" value="Unassembled WGS sequence"/>
</dbReference>
<dbReference type="EMBL" id="ASPP01039857">
    <property type="protein sequence ID" value="ETO00860.1"/>
    <property type="molecule type" value="Genomic_DNA"/>
</dbReference>